<dbReference type="AlphaFoldDB" id="A0A9D1F9A0"/>
<protein>
    <submittedName>
        <fullName evidence="1">Imidazoleglycerol-phosphate dehydratase</fullName>
    </submittedName>
</protein>
<gene>
    <name evidence="1" type="ORF">IAA83_04385</name>
</gene>
<dbReference type="SUPFAM" id="SSF54211">
    <property type="entry name" value="Ribosomal protein S5 domain 2-like"/>
    <property type="match status" value="1"/>
</dbReference>
<evidence type="ECO:0000313" key="1">
    <source>
        <dbReference type="EMBL" id="HIS64594.1"/>
    </source>
</evidence>
<evidence type="ECO:0000313" key="2">
    <source>
        <dbReference type="Proteomes" id="UP000886741"/>
    </source>
</evidence>
<comment type="caution">
    <text evidence="1">The sequence shown here is derived from an EMBL/GenBank/DDBJ whole genome shotgun (WGS) entry which is preliminary data.</text>
</comment>
<organism evidence="1 2">
    <name type="scientific">Candidatus Avoscillospira avistercoris</name>
    <dbReference type="NCBI Taxonomy" id="2840707"/>
    <lineage>
        <taxon>Bacteria</taxon>
        <taxon>Bacillati</taxon>
        <taxon>Bacillota</taxon>
        <taxon>Clostridia</taxon>
        <taxon>Eubacteriales</taxon>
        <taxon>Oscillospiraceae</taxon>
        <taxon>Oscillospiraceae incertae sedis</taxon>
        <taxon>Candidatus Avoscillospira</taxon>
    </lineage>
</organism>
<dbReference type="InterPro" id="IPR038494">
    <property type="entry name" value="IGPD_sf"/>
</dbReference>
<name>A0A9D1F9A0_9FIRM</name>
<proteinExistence type="predicted"/>
<reference evidence="1" key="1">
    <citation type="submission" date="2020-10" db="EMBL/GenBank/DDBJ databases">
        <authorList>
            <person name="Gilroy R."/>
        </authorList>
    </citation>
    <scope>NUCLEOTIDE SEQUENCE</scope>
    <source>
        <strain evidence="1">ChiBcec16-1751</strain>
    </source>
</reference>
<sequence length="39" mass="4245">MRQASLTRKTGETDITLALNLDGVGDSRLQLGVGFLEHM</sequence>
<dbReference type="Gene3D" id="3.30.230.40">
    <property type="entry name" value="Imidazole glycerol phosphate dehydratase, domain 1"/>
    <property type="match status" value="1"/>
</dbReference>
<dbReference type="Proteomes" id="UP000886741">
    <property type="component" value="Unassembled WGS sequence"/>
</dbReference>
<reference evidence="1" key="2">
    <citation type="journal article" date="2021" name="PeerJ">
        <title>Extensive microbial diversity within the chicken gut microbiome revealed by metagenomics and culture.</title>
        <authorList>
            <person name="Gilroy R."/>
            <person name="Ravi A."/>
            <person name="Getino M."/>
            <person name="Pursley I."/>
            <person name="Horton D.L."/>
            <person name="Alikhan N.F."/>
            <person name="Baker D."/>
            <person name="Gharbi K."/>
            <person name="Hall N."/>
            <person name="Watson M."/>
            <person name="Adriaenssens E.M."/>
            <person name="Foster-Nyarko E."/>
            <person name="Jarju S."/>
            <person name="Secka A."/>
            <person name="Antonio M."/>
            <person name="Oren A."/>
            <person name="Chaudhuri R.R."/>
            <person name="La Ragione R."/>
            <person name="Hildebrand F."/>
            <person name="Pallen M.J."/>
        </authorList>
    </citation>
    <scope>NUCLEOTIDE SEQUENCE</scope>
    <source>
        <strain evidence="1">ChiBcec16-1751</strain>
    </source>
</reference>
<dbReference type="EMBL" id="DVJJ01000068">
    <property type="protein sequence ID" value="HIS64594.1"/>
    <property type="molecule type" value="Genomic_DNA"/>
</dbReference>
<accession>A0A9D1F9A0</accession>
<dbReference type="InterPro" id="IPR020568">
    <property type="entry name" value="Ribosomal_Su5_D2-typ_SF"/>
</dbReference>
<feature type="non-terminal residue" evidence="1">
    <location>
        <position position="39"/>
    </location>
</feature>